<dbReference type="Gene3D" id="1.20.5.930">
    <property type="entry name" value="Bicelle-embedded integrin alpha(iib) transmembrane segment"/>
    <property type="match status" value="1"/>
</dbReference>
<feature type="region of interest" description="Disordered" evidence="1">
    <location>
        <begin position="100"/>
        <end position="164"/>
    </location>
</feature>
<evidence type="ECO:0000313" key="4">
    <source>
        <dbReference type="Proteomes" id="UP000193380"/>
    </source>
</evidence>
<reference evidence="3" key="1">
    <citation type="journal article" date="2014" name="Nat. Commun.">
        <title>The rainbow trout genome provides novel insights into evolution after whole-genome duplication in vertebrates.</title>
        <authorList>
            <person name="Berthelot C."/>
            <person name="Brunet F."/>
            <person name="Chalopin D."/>
            <person name="Juanchich A."/>
            <person name="Bernard M."/>
            <person name="Noel B."/>
            <person name="Bento P."/>
            <person name="Da Silva C."/>
            <person name="Labadie K."/>
            <person name="Alberti A."/>
            <person name="Aury J.M."/>
            <person name="Louis A."/>
            <person name="Dehais P."/>
            <person name="Bardou P."/>
            <person name="Montfort J."/>
            <person name="Klopp C."/>
            <person name="Cabau C."/>
            <person name="Gaspin C."/>
            <person name="Thorgaard G.H."/>
            <person name="Boussaha M."/>
            <person name="Quillet E."/>
            <person name="Guyomard R."/>
            <person name="Galiana D."/>
            <person name="Bobe J."/>
            <person name="Volff J.N."/>
            <person name="Genet C."/>
            <person name="Wincker P."/>
            <person name="Jaillon O."/>
            <person name="Roest Crollius H."/>
            <person name="Guiguen Y."/>
        </authorList>
    </citation>
    <scope>NUCLEOTIDE SEQUENCE [LARGE SCALE GENOMIC DNA]</scope>
</reference>
<feature type="transmembrane region" description="Helical" evidence="2">
    <location>
        <begin position="68"/>
        <end position="91"/>
    </location>
</feature>
<name>A0A060YVS0_ONCMY</name>
<sequence>ANSLVRLSLPKKFTGDRETVHFISFVKLSYDKKRYVQTASDPRDNSSSFHQTQIDVQAELIIPPHRNLIIGTGVGVGLFLLIIITMSMYMLGCFKRKRPVDNAQEDEKEGEQREQELQPESGAVESNLLLDESQTETNGFPISEVVGEGPEEKQDVSVRSRLME</sequence>
<keyword evidence="2" id="KW-0472">Membrane</keyword>
<reference evidence="3" key="2">
    <citation type="submission" date="2014-03" db="EMBL/GenBank/DDBJ databases">
        <authorList>
            <person name="Genoscope - CEA"/>
        </authorList>
    </citation>
    <scope>NUCLEOTIDE SEQUENCE</scope>
</reference>
<keyword evidence="2" id="KW-1133">Transmembrane helix</keyword>
<dbReference type="EMBL" id="FR915547">
    <property type="protein sequence ID" value="CDQ93599.1"/>
    <property type="molecule type" value="Genomic_DNA"/>
</dbReference>
<dbReference type="Proteomes" id="UP000193380">
    <property type="component" value="Unassembled WGS sequence"/>
</dbReference>
<keyword evidence="2" id="KW-0812">Transmembrane</keyword>
<feature type="non-terminal residue" evidence="3">
    <location>
        <position position="1"/>
    </location>
</feature>
<evidence type="ECO:0000313" key="3">
    <source>
        <dbReference type="EMBL" id="CDQ93599.1"/>
    </source>
</evidence>
<dbReference type="Gene3D" id="2.60.40.1530">
    <property type="entry name" value="ntegrin, alpha v. Chain A, domain 4"/>
    <property type="match status" value="1"/>
</dbReference>
<protein>
    <recommendedName>
        <fullName evidence="5">Integrin alpha-2 domain-containing protein</fullName>
    </recommendedName>
</protein>
<evidence type="ECO:0000256" key="2">
    <source>
        <dbReference type="SAM" id="Phobius"/>
    </source>
</evidence>
<dbReference type="PaxDb" id="8022-A0A060YVS0"/>
<evidence type="ECO:0008006" key="5">
    <source>
        <dbReference type="Google" id="ProtNLM"/>
    </source>
</evidence>
<gene>
    <name evidence="3" type="ORF">GSONMT00058198001</name>
</gene>
<accession>A0A060YVS0</accession>
<dbReference type="AlphaFoldDB" id="A0A060YVS0"/>
<feature type="compositionally biased region" description="Basic and acidic residues" evidence="1">
    <location>
        <begin position="150"/>
        <end position="164"/>
    </location>
</feature>
<evidence type="ECO:0000256" key="1">
    <source>
        <dbReference type="SAM" id="MobiDB-lite"/>
    </source>
</evidence>
<organism evidence="3 4">
    <name type="scientific">Oncorhynchus mykiss</name>
    <name type="common">Rainbow trout</name>
    <name type="synonym">Salmo gairdneri</name>
    <dbReference type="NCBI Taxonomy" id="8022"/>
    <lineage>
        <taxon>Eukaryota</taxon>
        <taxon>Metazoa</taxon>
        <taxon>Chordata</taxon>
        <taxon>Craniata</taxon>
        <taxon>Vertebrata</taxon>
        <taxon>Euteleostomi</taxon>
        <taxon>Actinopterygii</taxon>
        <taxon>Neopterygii</taxon>
        <taxon>Teleostei</taxon>
        <taxon>Protacanthopterygii</taxon>
        <taxon>Salmoniformes</taxon>
        <taxon>Salmonidae</taxon>
        <taxon>Salmoninae</taxon>
        <taxon>Oncorhynchus</taxon>
    </lineage>
</organism>
<proteinExistence type="predicted"/>